<comment type="caution">
    <text evidence="1">The sequence shown here is derived from an EMBL/GenBank/DDBJ whole genome shotgun (WGS) entry which is preliminary data.</text>
</comment>
<reference evidence="1" key="2">
    <citation type="submission" date="2020-11" db="EMBL/GenBank/DDBJ databases">
        <authorList>
            <person name="McCartney M.A."/>
            <person name="Auch B."/>
            <person name="Kono T."/>
            <person name="Mallez S."/>
            <person name="Becker A."/>
            <person name="Gohl D.M."/>
            <person name="Silverstein K.A.T."/>
            <person name="Koren S."/>
            <person name="Bechman K.B."/>
            <person name="Herman A."/>
            <person name="Abrahante J.E."/>
            <person name="Garbe J."/>
        </authorList>
    </citation>
    <scope>NUCLEOTIDE SEQUENCE</scope>
    <source>
        <strain evidence="1">Duluth1</strain>
        <tissue evidence="1">Whole animal</tissue>
    </source>
</reference>
<protein>
    <submittedName>
        <fullName evidence="1">Uncharacterized protein</fullName>
    </submittedName>
</protein>
<evidence type="ECO:0000313" key="2">
    <source>
        <dbReference type="Proteomes" id="UP000828390"/>
    </source>
</evidence>
<accession>A0A9D4C4E4</accession>
<dbReference type="AlphaFoldDB" id="A0A9D4C4E4"/>
<keyword evidence="2" id="KW-1185">Reference proteome</keyword>
<reference evidence="1" key="1">
    <citation type="journal article" date="2019" name="bioRxiv">
        <title>The Genome of the Zebra Mussel, Dreissena polymorpha: A Resource for Invasive Species Research.</title>
        <authorList>
            <person name="McCartney M.A."/>
            <person name="Auch B."/>
            <person name="Kono T."/>
            <person name="Mallez S."/>
            <person name="Zhang Y."/>
            <person name="Obille A."/>
            <person name="Becker A."/>
            <person name="Abrahante J.E."/>
            <person name="Garbe J."/>
            <person name="Badalamenti J.P."/>
            <person name="Herman A."/>
            <person name="Mangelson H."/>
            <person name="Liachko I."/>
            <person name="Sullivan S."/>
            <person name="Sone E.D."/>
            <person name="Koren S."/>
            <person name="Silverstein K.A.T."/>
            <person name="Beckman K.B."/>
            <person name="Gohl D.M."/>
        </authorList>
    </citation>
    <scope>NUCLEOTIDE SEQUENCE</scope>
    <source>
        <strain evidence="1">Duluth1</strain>
        <tissue evidence="1">Whole animal</tissue>
    </source>
</reference>
<dbReference type="Proteomes" id="UP000828390">
    <property type="component" value="Unassembled WGS sequence"/>
</dbReference>
<gene>
    <name evidence="1" type="ORF">DPMN_059660</name>
</gene>
<name>A0A9D4C4E4_DREPO</name>
<proteinExistence type="predicted"/>
<dbReference type="EMBL" id="JAIWYP010000013">
    <property type="protein sequence ID" value="KAH3716926.1"/>
    <property type="molecule type" value="Genomic_DNA"/>
</dbReference>
<organism evidence="1 2">
    <name type="scientific">Dreissena polymorpha</name>
    <name type="common">Zebra mussel</name>
    <name type="synonym">Mytilus polymorpha</name>
    <dbReference type="NCBI Taxonomy" id="45954"/>
    <lineage>
        <taxon>Eukaryota</taxon>
        <taxon>Metazoa</taxon>
        <taxon>Spiralia</taxon>
        <taxon>Lophotrochozoa</taxon>
        <taxon>Mollusca</taxon>
        <taxon>Bivalvia</taxon>
        <taxon>Autobranchia</taxon>
        <taxon>Heteroconchia</taxon>
        <taxon>Euheterodonta</taxon>
        <taxon>Imparidentia</taxon>
        <taxon>Neoheterodontei</taxon>
        <taxon>Myida</taxon>
        <taxon>Dreissenoidea</taxon>
        <taxon>Dreissenidae</taxon>
        <taxon>Dreissena</taxon>
    </lineage>
</organism>
<sequence>MLTMRVRPHQNEAIGPNCACSCTRNWWRLPALDMSPWLPSLRKTMMQVSFALVHL</sequence>
<evidence type="ECO:0000313" key="1">
    <source>
        <dbReference type="EMBL" id="KAH3716926.1"/>
    </source>
</evidence>